<dbReference type="EMBL" id="JABKKE010000009">
    <property type="protein sequence ID" value="NPE14021.1"/>
    <property type="molecule type" value="Genomic_DNA"/>
</dbReference>
<dbReference type="Proteomes" id="UP001193734">
    <property type="component" value="Unassembled WGS sequence"/>
</dbReference>
<evidence type="ECO:0000313" key="1">
    <source>
        <dbReference type="EMBL" id="NPE14021.1"/>
    </source>
</evidence>
<protein>
    <submittedName>
        <fullName evidence="1">Uncharacterized protein</fullName>
    </submittedName>
</protein>
<evidence type="ECO:0000313" key="2">
    <source>
        <dbReference type="Proteomes" id="UP001193734"/>
    </source>
</evidence>
<name>A0ABX2ATX6_9BACT</name>
<accession>A0ABX2ATX6</accession>
<dbReference type="RefSeq" id="WP_172324837.1">
    <property type="nucleotide sequence ID" value="NZ_CASQWE010000002.1"/>
</dbReference>
<gene>
    <name evidence="1" type="ORF">HPS55_06720</name>
</gene>
<sequence length="219" mass="23255">MEITNITLKDFDRLTLQERAAAIRDAVANKAVTPHMVGALFADLIDTCGDIRTALQLFLNTNVPEITQDIDKRLAGADEAATAATVAAQRAEATRLLVEELTATLQAEASTKPAPKQVVIDYCPTEVTLAEGVHPQIKARAVPGYGEGGVLFIADNRALMITPDGIITPTAAGTTVVNAASVYKSTVYKQLTIAVVPPRIRTTSSGTMRLDANGNIRLT</sequence>
<organism evidence="1 2">
    <name type="scientific">Xylanibacter rodentium</name>
    <dbReference type="NCBI Taxonomy" id="2736289"/>
    <lineage>
        <taxon>Bacteria</taxon>
        <taxon>Pseudomonadati</taxon>
        <taxon>Bacteroidota</taxon>
        <taxon>Bacteroidia</taxon>
        <taxon>Bacteroidales</taxon>
        <taxon>Prevotellaceae</taxon>
        <taxon>Xylanibacter</taxon>
    </lineage>
</organism>
<keyword evidence="2" id="KW-1185">Reference proteome</keyword>
<reference evidence="1 2" key="1">
    <citation type="submission" date="2020-05" db="EMBL/GenBank/DDBJ databases">
        <title>Distinct polysaccharide utilization as determinants for interspecies competition between intestinal Prevotella spp.</title>
        <authorList>
            <person name="Galvez E.J.C."/>
            <person name="Iljazovic A."/>
            <person name="Strowig T."/>
        </authorList>
    </citation>
    <scope>NUCLEOTIDE SEQUENCE [LARGE SCALE GENOMIC DNA]</scope>
    <source>
        <strain evidence="1 2">PROD</strain>
    </source>
</reference>
<proteinExistence type="predicted"/>
<dbReference type="GeneID" id="82157457"/>
<comment type="caution">
    <text evidence="1">The sequence shown here is derived from an EMBL/GenBank/DDBJ whole genome shotgun (WGS) entry which is preliminary data.</text>
</comment>